<keyword evidence="4 5" id="KW-0862">Zinc</keyword>
<dbReference type="Pfam" id="PF02146">
    <property type="entry name" value="SIR2"/>
    <property type="match status" value="1"/>
</dbReference>
<feature type="active site" description="Proton acceptor" evidence="4 5">
    <location>
        <position position="127"/>
    </location>
</feature>
<dbReference type="GO" id="GO:0008270">
    <property type="term" value="F:zinc ion binding"/>
    <property type="evidence" value="ECO:0007669"/>
    <property type="project" value="UniProtKB-UniRule"/>
</dbReference>
<proteinExistence type="inferred from homology"/>
<dbReference type="AlphaFoldDB" id="A0AAV5B181"/>
<accession>A0AAV5B181</accession>
<feature type="binding site" evidence="4">
    <location>
        <position position="111"/>
    </location>
    <ligand>
        <name>nicotinamide</name>
        <dbReference type="ChEBI" id="CHEBI:17154"/>
    </ligand>
</feature>
<organism evidence="7 8">
    <name type="scientific">Granulimonas faecalis</name>
    <dbReference type="NCBI Taxonomy" id="2894155"/>
    <lineage>
        <taxon>Bacteria</taxon>
        <taxon>Bacillati</taxon>
        <taxon>Actinomycetota</taxon>
        <taxon>Coriobacteriia</taxon>
        <taxon>Coriobacteriales</taxon>
        <taxon>Kribbibacteriaceae</taxon>
        <taxon>Granulimonas</taxon>
    </lineage>
</organism>
<dbReference type="PANTHER" id="PTHR11085:SF4">
    <property type="entry name" value="NAD-DEPENDENT PROTEIN DEACYLASE"/>
    <property type="match status" value="1"/>
</dbReference>
<comment type="catalytic activity">
    <reaction evidence="4">
        <text>N(6)-acetyl-L-lysyl-[protein] + NAD(+) + H2O = 2''-O-acetyl-ADP-D-ribose + nicotinamide + L-lysyl-[protein]</text>
        <dbReference type="Rhea" id="RHEA:43636"/>
        <dbReference type="Rhea" id="RHEA-COMP:9752"/>
        <dbReference type="Rhea" id="RHEA-COMP:10731"/>
        <dbReference type="ChEBI" id="CHEBI:15377"/>
        <dbReference type="ChEBI" id="CHEBI:17154"/>
        <dbReference type="ChEBI" id="CHEBI:29969"/>
        <dbReference type="ChEBI" id="CHEBI:57540"/>
        <dbReference type="ChEBI" id="CHEBI:61930"/>
        <dbReference type="ChEBI" id="CHEBI:83767"/>
        <dbReference type="EC" id="2.3.1.286"/>
    </reaction>
</comment>
<name>A0AAV5B181_9ACTN</name>
<feature type="binding site" evidence="4">
    <location>
        <position position="112"/>
    </location>
    <ligand>
        <name>nicotinamide</name>
        <dbReference type="ChEBI" id="CHEBI:17154"/>
    </ligand>
</feature>
<evidence type="ECO:0000313" key="7">
    <source>
        <dbReference type="EMBL" id="GJM54520.1"/>
    </source>
</evidence>
<keyword evidence="4 5" id="KW-0479">Metal-binding</keyword>
<keyword evidence="2 4" id="KW-0808">Transferase</keyword>
<evidence type="ECO:0000256" key="5">
    <source>
        <dbReference type="PROSITE-ProRule" id="PRU00236"/>
    </source>
</evidence>
<reference evidence="7" key="1">
    <citation type="journal article" date="2022" name="Int. J. Syst. Evol. Microbiol.">
        <title>Granulimonas faecalis gen. nov., sp. nov., and Leptogranulimonas caecicola gen. nov., sp. nov., novel lactate-producing Atopobiaceae bacteria isolated from mouse intestines, and an emended description of the family Atopobiaceae.</title>
        <authorList>
            <person name="Morinaga K."/>
            <person name="Kusada H."/>
            <person name="Sakamoto S."/>
            <person name="Murakami T."/>
            <person name="Toyoda A."/>
            <person name="Mori H."/>
            <person name="Meng X.Y."/>
            <person name="Takashino M."/>
            <person name="Murotomi K."/>
            <person name="Tamaki H."/>
        </authorList>
    </citation>
    <scope>NUCLEOTIDE SEQUENCE</scope>
    <source>
        <strain evidence="7">OPF53</strain>
    </source>
</reference>
<dbReference type="InterPro" id="IPR028628">
    <property type="entry name" value="Sirtuin_class_U"/>
</dbReference>
<sequence>MERVTHVDRAREVLREAVEQSDDLVFFGGAGVSTASGIPDFRSEDGLYRQQFAYPPETMLSHSFYEAHPTEFFDFYRKKMVALGARPNRAHRKLAELEGSGPLTAVLTQNIDGLHQMAGSRNVLELHGSVHRNVCQGCGRVYPAEWVMATEGVPVCEECGGPVKPDVVLYEEPLDRRVLDAAADAVARCDTLVVGGTSLVVWPVAGLVDLFSGRRLVIVNKGATAMDGRADAVLDVDIARAFDF</sequence>
<dbReference type="InterPro" id="IPR026591">
    <property type="entry name" value="Sirtuin_cat_small_dom_sf"/>
</dbReference>
<dbReference type="GO" id="GO:0070403">
    <property type="term" value="F:NAD+ binding"/>
    <property type="evidence" value="ECO:0007669"/>
    <property type="project" value="UniProtKB-UniRule"/>
</dbReference>
<dbReference type="InterPro" id="IPR026590">
    <property type="entry name" value="Ssirtuin_cat_dom"/>
</dbReference>
<feature type="binding site" evidence="4">
    <location>
        <position position="41"/>
    </location>
    <ligand>
        <name>nicotinamide</name>
        <dbReference type="ChEBI" id="CHEBI:17154"/>
    </ligand>
</feature>
<dbReference type="GO" id="GO:0005737">
    <property type="term" value="C:cytoplasm"/>
    <property type="evidence" value="ECO:0007669"/>
    <property type="project" value="UniProtKB-SubCell"/>
</dbReference>
<keyword evidence="8" id="KW-1185">Reference proteome</keyword>
<dbReference type="CDD" id="cd01407">
    <property type="entry name" value="SIR2-fam"/>
    <property type="match status" value="1"/>
</dbReference>
<dbReference type="GO" id="GO:0017136">
    <property type="term" value="F:histone deacetylase activity, NAD-dependent"/>
    <property type="evidence" value="ECO:0007669"/>
    <property type="project" value="TreeGrafter"/>
</dbReference>
<feature type="binding site" evidence="4">
    <location>
        <position position="41"/>
    </location>
    <ligand>
        <name>NAD(+)</name>
        <dbReference type="ChEBI" id="CHEBI:57540"/>
    </ligand>
</feature>
<gene>
    <name evidence="4 7" type="primary">cobB</name>
    <name evidence="7" type="ORF">ATOP_01750</name>
</gene>
<dbReference type="HAMAP" id="MF_01968">
    <property type="entry name" value="Sirtuin_ClassU"/>
    <property type="match status" value="1"/>
</dbReference>
<feature type="binding site" evidence="4 5">
    <location>
        <position position="159"/>
    </location>
    <ligand>
        <name>Zn(2+)</name>
        <dbReference type="ChEBI" id="CHEBI:29105"/>
    </ligand>
</feature>
<dbReference type="InterPro" id="IPR029035">
    <property type="entry name" value="DHS-like_NAD/FAD-binding_dom"/>
</dbReference>
<dbReference type="EMBL" id="BQKC01000001">
    <property type="protein sequence ID" value="GJM54520.1"/>
    <property type="molecule type" value="Genomic_DNA"/>
</dbReference>
<dbReference type="Gene3D" id="3.30.1600.10">
    <property type="entry name" value="SIR2/SIRT2 'Small Domain"/>
    <property type="match status" value="1"/>
</dbReference>
<comment type="subcellular location">
    <subcellularLocation>
        <location evidence="4">Cytoplasm</location>
    </subcellularLocation>
</comment>
<dbReference type="PROSITE" id="PS50305">
    <property type="entry name" value="SIRTUIN"/>
    <property type="match status" value="1"/>
</dbReference>
<comment type="similarity">
    <text evidence="4">Belongs to the sirtuin family. Class U subfamily.</text>
</comment>
<feature type="binding site" evidence="4">
    <location>
        <position position="197"/>
    </location>
    <ligand>
        <name>NAD(+)</name>
        <dbReference type="ChEBI" id="CHEBI:57540"/>
    </ligand>
</feature>
<feature type="binding site" evidence="4">
    <location>
        <position position="220"/>
    </location>
    <ligand>
        <name>NAD(+)</name>
        <dbReference type="ChEBI" id="CHEBI:57540"/>
    </ligand>
</feature>
<feature type="binding site" evidence="4">
    <location>
        <position position="127"/>
    </location>
    <ligand>
        <name>NAD(+)</name>
        <dbReference type="ChEBI" id="CHEBI:57540"/>
    </ligand>
</feature>
<feature type="binding site" evidence="4">
    <location>
        <position position="198"/>
    </location>
    <ligand>
        <name>NAD(+)</name>
        <dbReference type="ChEBI" id="CHEBI:57540"/>
    </ligand>
</feature>
<dbReference type="Gene3D" id="3.40.50.1220">
    <property type="entry name" value="TPP-binding domain"/>
    <property type="match status" value="1"/>
</dbReference>
<evidence type="ECO:0000256" key="4">
    <source>
        <dbReference type="HAMAP-Rule" id="MF_01968"/>
    </source>
</evidence>
<evidence type="ECO:0000313" key="8">
    <source>
        <dbReference type="Proteomes" id="UP001055025"/>
    </source>
</evidence>
<dbReference type="PANTHER" id="PTHR11085">
    <property type="entry name" value="NAD-DEPENDENT PROTEIN DEACYLASE SIRTUIN-5, MITOCHONDRIAL-RELATED"/>
    <property type="match status" value="1"/>
</dbReference>
<comment type="caution">
    <text evidence="7">The sequence shown here is derived from an EMBL/GenBank/DDBJ whole genome shotgun (WGS) entry which is preliminary data.</text>
</comment>
<evidence type="ECO:0000256" key="1">
    <source>
        <dbReference type="ARBA" id="ARBA00022490"/>
    </source>
</evidence>
<feature type="binding site" evidence="4">
    <location>
        <position position="112"/>
    </location>
    <ligand>
        <name>NAD(+)</name>
        <dbReference type="ChEBI" id="CHEBI:57540"/>
    </ligand>
</feature>
<dbReference type="RefSeq" id="WP_204406816.1">
    <property type="nucleotide sequence ID" value="NZ_BQKC01000001.1"/>
</dbReference>
<dbReference type="NCBIfam" id="NF001752">
    <property type="entry name" value="PRK00481.1-1"/>
    <property type="match status" value="1"/>
</dbReference>
<feature type="binding site" evidence="4 5">
    <location>
        <position position="135"/>
    </location>
    <ligand>
        <name>Zn(2+)</name>
        <dbReference type="ChEBI" id="CHEBI:29105"/>
    </ligand>
</feature>
<comment type="caution">
    <text evidence="4">Lacks conserved residue(s) required for the propagation of feature annotation.</text>
</comment>
<feature type="binding site" evidence="4">
    <location>
        <position position="237"/>
    </location>
    <ligand>
        <name>NAD(+)</name>
        <dbReference type="ChEBI" id="CHEBI:57540"/>
    </ligand>
</feature>
<feature type="binding site" evidence="4">
    <location>
        <position position="238"/>
    </location>
    <ligand>
        <name>NAD(+)</name>
        <dbReference type="ChEBI" id="CHEBI:57540"/>
    </ligand>
</feature>
<dbReference type="Proteomes" id="UP001055025">
    <property type="component" value="Unassembled WGS sequence"/>
</dbReference>
<dbReference type="InterPro" id="IPR003000">
    <property type="entry name" value="Sirtuin"/>
</dbReference>
<feature type="binding site" evidence="4">
    <location>
        <position position="42"/>
    </location>
    <ligand>
        <name>NAD(+)</name>
        <dbReference type="ChEBI" id="CHEBI:57540"/>
    </ligand>
</feature>
<feature type="domain" description="Deacetylase sirtuin-type" evidence="6">
    <location>
        <begin position="4"/>
        <end position="244"/>
    </location>
</feature>
<feature type="binding site" evidence="4">
    <location>
        <position position="30"/>
    </location>
    <ligand>
        <name>NAD(+)</name>
        <dbReference type="ChEBI" id="CHEBI:57540"/>
    </ligand>
</feature>
<evidence type="ECO:0000259" key="6">
    <source>
        <dbReference type="PROSITE" id="PS50305"/>
    </source>
</evidence>
<keyword evidence="3 4" id="KW-0520">NAD</keyword>
<keyword evidence="1 4" id="KW-0963">Cytoplasm</keyword>
<protein>
    <recommendedName>
        <fullName evidence="4">NAD-dependent protein deacetylase</fullName>
        <ecNumber evidence="4">2.3.1.286</ecNumber>
    </recommendedName>
    <alternativeName>
        <fullName evidence="4">Regulatory protein SIR2 homolog</fullName>
    </alternativeName>
</protein>
<comment type="cofactor">
    <cofactor evidence="4">
        <name>Zn(2+)</name>
        <dbReference type="ChEBI" id="CHEBI:29105"/>
    </cofactor>
    <text evidence="4">Binds 1 zinc ion per subunit.</text>
</comment>
<feature type="binding site" evidence="4 5">
    <location>
        <position position="156"/>
    </location>
    <ligand>
        <name>Zn(2+)</name>
        <dbReference type="ChEBI" id="CHEBI:29105"/>
    </ligand>
</feature>
<dbReference type="EC" id="2.3.1.286" evidence="4"/>
<feature type="binding site" evidence="4">
    <location>
        <position position="109"/>
    </location>
    <ligand>
        <name>NAD(+)</name>
        <dbReference type="ChEBI" id="CHEBI:57540"/>
    </ligand>
</feature>
<comment type="function">
    <text evidence="4">NAD-dependent protein deacetylase which modulates the activities of several enzymes which are inactive in their acetylated form.</text>
</comment>
<dbReference type="SUPFAM" id="SSF52467">
    <property type="entry name" value="DHS-like NAD/FAD-binding domain"/>
    <property type="match status" value="1"/>
</dbReference>
<feature type="binding site" evidence="4 5">
    <location>
        <position position="138"/>
    </location>
    <ligand>
        <name>Zn(2+)</name>
        <dbReference type="ChEBI" id="CHEBI:29105"/>
    </ligand>
</feature>
<evidence type="ECO:0000256" key="2">
    <source>
        <dbReference type="ARBA" id="ARBA00022679"/>
    </source>
</evidence>
<dbReference type="InterPro" id="IPR050134">
    <property type="entry name" value="NAD-dep_sirtuin_deacylases"/>
</dbReference>
<feature type="binding site" evidence="4">
    <location>
        <position position="111"/>
    </location>
    <ligand>
        <name>NAD(+)</name>
        <dbReference type="ChEBI" id="CHEBI:57540"/>
    </ligand>
</feature>
<feature type="binding site" evidence="4">
    <location>
        <position position="222"/>
    </location>
    <ligand>
        <name>NAD(+)</name>
        <dbReference type="ChEBI" id="CHEBI:57540"/>
    </ligand>
</feature>
<feature type="binding site" evidence="4">
    <location>
        <position position="34"/>
    </location>
    <ligand>
        <name>NAD(+)</name>
        <dbReference type="ChEBI" id="CHEBI:57540"/>
    </ligand>
</feature>
<evidence type="ECO:0000256" key="3">
    <source>
        <dbReference type="ARBA" id="ARBA00023027"/>
    </source>
</evidence>